<protein>
    <submittedName>
        <fullName evidence="2">Uncharacterized protein</fullName>
    </submittedName>
</protein>
<dbReference type="AlphaFoldDB" id="A0A0K1NMM4"/>
<accession>A0A0K1NMM4</accession>
<name>A0A0K1NMM4_9BACT</name>
<proteinExistence type="predicted"/>
<dbReference type="Proteomes" id="UP000060345">
    <property type="component" value="Chromosome 2"/>
</dbReference>
<dbReference type="OrthoDB" id="1080401at2"/>
<gene>
    <name evidence="2" type="ORF">ADJ77_11240</name>
    <name evidence="3" type="ORF">J5A51_01515</name>
</gene>
<dbReference type="Proteomes" id="UP000682005">
    <property type="component" value="Chromosome 2"/>
</dbReference>
<reference evidence="3 5" key="2">
    <citation type="submission" date="2021-03" db="EMBL/GenBank/DDBJ databases">
        <title>Human Oral Microbial Genomes.</title>
        <authorList>
            <person name="Johnston C.D."/>
            <person name="Chen T."/>
            <person name="Dewhirst F.E."/>
        </authorList>
    </citation>
    <scope>NUCLEOTIDE SEQUENCE [LARGE SCALE GENOMIC DNA]</scope>
    <source>
        <strain evidence="3 5">W1435</strain>
    </source>
</reference>
<sequence>MEKKVYLKPLAEIVAFNFGEVMQLPGASQIDNDGDGTPEQHGQGNDRIIPGDPDGGIGAKPSTPWGIVNHSIWED</sequence>
<organism evidence="2 4">
    <name type="scientific">Prevotella fusca JCM 17724</name>
    <dbReference type="NCBI Taxonomy" id="1236517"/>
    <lineage>
        <taxon>Bacteria</taxon>
        <taxon>Pseudomonadati</taxon>
        <taxon>Bacteroidota</taxon>
        <taxon>Bacteroidia</taxon>
        <taxon>Bacteroidales</taxon>
        <taxon>Prevotellaceae</taxon>
        <taxon>Prevotella</taxon>
    </lineage>
</organism>
<evidence type="ECO:0000313" key="3">
    <source>
        <dbReference type="EMBL" id="QUB85971.1"/>
    </source>
</evidence>
<evidence type="ECO:0000313" key="4">
    <source>
        <dbReference type="Proteomes" id="UP000060345"/>
    </source>
</evidence>
<reference evidence="2 4" key="1">
    <citation type="submission" date="2015-07" db="EMBL/GenBank/DDBJ databases">
        <authorList>
            <person name="Noorani M."/>
        </authorList>
    </citation>
    <scope>NUCLEOTIDE SEQUENCE [LARGE SCALE GENOMIC DNA]</scope>
    <source>
        <strain evidence="2 4">W1435</strain>
    </source>
</reference>
<feature type="region of interest" description="Disordered" evidence="1">
    <location>
        <begin position="26"/>
        <end position="75"/>
    </location>
</feature>
<dbReference type="EMBL" id="CP012075">
    <property type="protein sequence ID" value="AKU70337.1"/>
    <property type="molecule type" value="Genomic_DNA"/>
</dbReference>
<dbReference type="EMBL" id="CP072369">
    <property type="protein sequence ID" value="QUB85971.1"/>
    <property type="molecule type" value="Genomic_DNA"/>
</dbReference>
<keyword evidence="5" id="KW-1185">Reference proteome</keyword>
<dbReference type="KEGG" id="pfus:ADJ77_11240"/>
<dbReference type="RefSeq" id="WP_025078673.1">
    <property type="nucleotide sequence ID" value="NZ_BAKO01000021.1"/>
</dbReference>
<evidence type="ECO:0000313" key="2">
    <source>
        <dbReference type="EMBL" id="AKU70337.1"/>
    </source>
</evidence>
<evidence type="ECO:0000313" key="5">
    <source>
        <dbReference type="Proteomes" id="UP000682005"/>
    </source>
</evidence>
<evidence type="ECO:0000256" key="1">
    <source>
        <dbReference type="SAM" id="MobiDB-lite"/>
    </source>
</evidence>